<protein>
    <submittedName>
        <fullName evidence="2">Uncharacterized protein</fullName>
    </submittedName>
</protein>
<evidence type="ECO:0000313" key="2">
    <source>
        <dbReference type="EMBL" id="CAI4014800.1"/>
    </source>
</evidence>
<reference evidence="3" key="2">
    <citation type="submission" date="2024-04" db="EMBL/GenBank/DDBJ databases">
        <authorList>
            <person name="Chen Y."/>
            <person name="Shah S."/>
            <person name="Dougan E. K."/>
            <person name="Thang M."/>
            <person name="Chan C."/>
        </authorList>
    </citation>
    <scope>NUCLEOTIDE SEQUENCE [LARGE SCALE GENOMIC DNA]</scope>
</reference>
<accession>A0A9P1GIA7</accession>
<feature type="region of interest" description="Disordered" evidence="1">
    <location>
        <begin position="252"/>
        <end position="303"/>
    </location>
</feature>
<dbReference type="Proteomes" id="UP001152797">
    <property type="component" value="Unassembled WGS sequence"/>
</dbReference>
<sequence length="986" mass="111495">ATIAWRAAVNSRPAIKSGMSAPKDVIEAFASGRVEKASDIWDTFRPKVFKPVDKADTVQMMFVTMAVNRNALTNLTFADASAVSAMLIMGLSSGLMAKEQFKVDSSPILPDHCDKIVEQWMLYLLESSTVEYNEEEKKKMKEYMASVLEDGIEQQTICCFVFGGWTDQWKRCEVLLNSYHIEIFQQSVANDLVELQQCTDLLPEATWMGSRGNDEVREMSAGVRDCPRLLGRFSWDASRPSCVALERLPSAMADPAAEEEVKKRPKTPKKKQPKDSYGTPTLDPPWQSTTSPALPAAPMEPQGPTAERTLLQELVHALEHSDTTVSDEVQTVIDKTKKAPEPPPPSASAKSVRQESNFLNEWRASIHGLDLAFEVSQMRGFGFAETPLPSCPAVKNAGNLCVRFDDTVELYVGHEQDWHLQFWQHNIGVPILHADIFQPLTSPLSDEISFMATPGHHRLQDFGPHEHVPPNIMQNPDIGIDPAEAPAGEDNLPALSDDEMSVLNLSWDTDMETSALARHFKLTMLVAVWFVDHHNGRLHCPEYRSVQLGDDYTQWELQLARPWQELRIDSLELEFHLVLPHPEVTNPEIEAHIILVQAPHQQLVTNLLTVFEEHAERQQVRLQNAVAHTHGPREYEADVQADIDAPSAVTILDLQHTGEQSHDAQIKKHYIDEEAWNTRKIKLKHRATLKALRTRIACDILRRCFGAWNMRCKSMPGTGSDVDRSREEAHDFLLPPLKGEGPQLPPAHPREEICIDDALHLHLVEAVDARMTFSQLEASLGEYVATHPISWSMWRATLRFFVDMFEEEDADFFQYDIAEFKAFFEQFLRTTAWPFLQYQRRHDEVQQQRTIAACHDQCSWFLEHTGSRAPRVIRDCEHLWGYESVGLTELQQLLVGNTLLGFSMEAMTEIAGVEGMGILEHPAEPDDLPSAASIWRLPLMQWMLGLPGATRLRFSQGLMGAPSPKPTDLLLINMDHLLLHLHRCRV</sequence>
<dbReference type="EMBL" id="CAMXCT020006500">
    <property type="protein sequence ID" value="CAL1168175.1"/>
    <property type="molecule type" value="Genomic_DNA"/>
</dbReference>
<name>A0A9P1GIA7_9DINO</name>
<dbReference type="EMBL" id="CAMXCT010006500">
    <property type="protein sequence ID" value="CAI4014800.1"/>
    <property type="molecule type" value="Genomic_DNA"/>
</dbReference>
<gene>
    <name evidence="2" type="ORF">C1SCF055_LOCUS39672</name>
</gene>
<feature type="non-terminal residue" evidence="2">
    <location>
        <position position="986"/>
    </location>
</feature>
<comment type="caution">
    <text evidence="2">The sequence shown here is derived from an EMBL/GenBank/DDBJ whole genome shotgun (WGS) entry which is preliminary data.</text>
</comment>
<feature type="compositionally biased region" description="Basic residues" evidence="1">
    <location>
        <begin position="263"/>
        <end position="272"/>
    </location>
</feature>
<proteinExistence type="predicted"/>
<dbReference type="AlphaFoldDB" id="A0A9P1GIA7"/>
<evidence type="ECO:0000313" key="4">
    <source>
        <dbReference type="Proteomes" id="UP001152797"/>
    </source>
</evidence>
<keyword evidence="4" id="KW-1185">Reference proteome</keyword>
<dbReference type="EMBL" id="CAMXCT030006500">
    <property type="protein sequence ID" value="CAL4802112.1"/>
    <property type="molecule type" value="Genomic_DNA"/>
</dbReference>
<feature type="non-terminal residue" evidence="2">
    <location>
        <position position="1"/>
    </location>
</feature>
<reference evidence="2" key="1">
    <citation type="submission" date="2022-10" db="EMBL/GenBank/DDBJ databases">
        <authorList>
            <person name="Chen Y."/>
            <person name="Dougan E. K."/>
            <person name="Chan C."/>
            <person name="Rhodes N."/>
            <person name="Thang M."/>
        </authorList>
    </citation>
    <scope>NUCLEOTIDE SEQUENCE</scope>
</reference>
<evidence type="ECO:0000256" key="1">
    <source>
        <dbReference type="SAM" id="MobiDB-lite"/>
    </source>
</evidence>
<organism evidence="2">
    <name type="scientific">Cladocopium goreaui</name>
    <dbReference type="NCBI Taxonomy" id="2562237"/>
    <lineage>
        <taxon>Eukaryota</taxon>
        <taxon>Sar</taxon>
        <taxon>Alveolata</taxon>
        <taxon>Dinophyceae</taxon>
        <taxon>Suessiales</taxon>
        <taxon>Symbiodiniaceae</taxon>
        <taxon>Cladocopium</taxon>
    </lineage>
</organism>
<evidence type="ECO:0000313" key="3">
    <source>
        <dbReference type="EMBL" id="CAL1168175.1"/>
    </source>
</evidence>